<organism evidence="1 2">
    <name type="scientific">Arsenicicoccus piscis</name>
    <dbReference type="NCBI Taxonomy" id="673954"/>
    <lineage>
        <taxon>Bacteria</taxon>
        <taxon>Bacillati</taxon>
        <taxon>Actinomycetota</taxon>
        <taxon>Actinomycetes</taxon>
        <taxon>Micrococcales</taxon>
        <taxon>Intrasporangiaceae</taxon>
        <taxon>Arsenicicoccus</taxon>
    </lineage>
</organism>
<dbReference type="InterPro" id="IPR013078">
    <property type="entry name" value="His_Pase_superF_clade-1"/>
</dbReference>
<evidence type="ECO:0008006" key="3">
    <source>
        <dbReference type="Google" id="ProtNLM"/>
    </source>
</evidence>
<dbReference type="Proteomes" id="UP001157109">
    <property type="component" value="Unassembled WGS sequence"/>
</dbReference>
<keyword evidence="2" id="KW-1185">Reference proteome</keyword>
<proteinExistence type="predicted"/>
<protein>
    <recommendedName>
        <fullName evidence="3">Histidine phosphatase family protein</fullName>
    </recommendedName>
</protein>
<sequence length="74" mass="8139">MRTRVRAGYAKAVRRRGTTVVVAHGLPIRLVLADLLGMDYAHQWRLDIAPASLSLVDVWADGNASVRFLNRPGA</sequence>
<dbReference type="Pfam" id="PF00300">
    <property type="entry name" value="His_Phos_1"/>
    <property type="match status" value="1"/>
</dbReference>
<evidence type="ECO:0000313" key="1">
    <source>
        <dbReference type="EMBL" id="GMA19988.1"/>
    </source>
</evidence>
<dbReference type="SUPFAM" id="SSF53254">
    <property type="entry name" value="Phosphoglycerate mutase-like"/>
    <property type="match status" value="1"/>
</dbReference>
<evidence type="ECO:0000313" key="2">
    <source>
        <dbReference type="Proteomes" id="UP001157109"/>
    </source>
</evidence>
<dbReference type="Gene3D" id="3.40.50.1240">
    <property type="entry name" value="Phosphoglycerate mutase-like"/>
    <property type="match status" value="1"/>
</dbReference>
<dbReference type="EMBL" id="BSUJ01000001">
    <property type="protein sequence ID" value="GMA19988.1"/>
    <property type="molecule type" value="Genomic_DNA"/>
</dbReference>
<gene>
    <name evidence="1" type="ORF">GCM10025862_20090</name>
</gene>
<dbReference type="InterPro" id="IPR029033">
    <property type="entry name" value="His_PPase_superfam"/>
</dbReference>
<name>A0ABQ6HQQ9_9MICO</name>
<accession>A0ABQ6HQQ9</accession>
<reference evidence="2" key="1">
    <citation type="journal article" date="2019" name="Int. J. Syst. Evol. Microbiol.">
        <title>The Global Catalogue of Microorganisms (GCM) 10K type strain sequencing project: providing services to taxonomists for standard genome sequencing and annotation.</title>
        <authorList>
            <consortium name="The Broad Institute Genomics Platform"/>
            <consortium name="The Broad Institute Genome Sequencing Center for Infectious Disease"/>
            <person name="Wu L."/>
            <person name="Ma J."/>
        </authorList>
    </citation>
    <scope>NUCLEOTIDE SEQUENCE [LARGE SCALE GENOMIC DNA]</scope>
    <source>
        <strain evidence="2">NBRC 105830</strain>
    </source>
</reference>
<comment type="caution">
    <text evidence="1">The sequence shown here is derived from an EMBL/GenBank/DDBJ whole genome shotgun (WGS) entry which is preliminary data.</text>
</comment>